<protein>
    <submittedName>
        <fullName evidence="1">RICIN domain-containing protein</fullName>
    </submittedName>
</protein>
<dbReference type="SUPFAM" id="SSF50370">
    <property type="entry name" value="Ricin B-like lectins"/>
    <property type="match status" value="1"/>
</dbReference>
<proteinExistence type="predicted"/>
<name>A0ABW5CD06_9PROT</name>
<organism evidence="1 2">
    <name type="scientific">Phaeospirillum tilakii</name>
    <dbReference type="NCBI Taxonomy" id="741673"/>
    <lineage>
        <taxon>Bacteria</taxon>
        <taxon>Pseudomonadati</taxon>
        <taxon>Pseudomonadota</taxon>
        <taxon>Alphaproteobacteria</taxon>
        <taxon>Rhodospirillales</taxon>
        <taxon>Rhodospirillaceae</taxon>
        <taxon>Phaeospirillum</taxon>
    </lineage>
</organism>
<dbReference type="InterPro" id="IPR035992">
    <property type="entry name" value="Ricin_B-like_lectins"/>
</dbReference>
<gene>
    <name evidence="1" type="ORF">ACFSNB_12255</name>
</gene>
<keyword evidence="2" id="KW-1185">Reference proteome</keyword>
<reference evidence="2" key="1">
    <citation type="journal article" date="2019" name="Int. J. Syst. Evol. Microbiol.">
        <title>The Global Catalogue of Microorganisms (GCM) 10K type strain sequencing project: providing services to taxonomists for standard genome sequencing and annotation.</title>
        <authorList>
            <consortium name="The Broad Institute Genomics Platform"/>
            <consortium name="The Broad Institute Genome Sequencing Center for Infectious Disease"/>
            <person name="Wu L."/>
            <person name="Ma J."/>
        </authorList>
    </citation>
    <scope>NUCLEOTIDE SEQUENCE [LARGE SCALE GENOMIC DNA]</scope>
    <source>
        <strain evidence="2">KCTC 15012</strain>
    </source>
</reference>
<evidence type="ECO:0000313" key="2">
    <source>
        <dbReference type="Proteomes" id="UP001597296"/>
    </source>
</evidence>
<dbReference type="CDD" id="cd00161">
    <property type="entry name" value="beta-trefoil_Ricin-like"/>
    <property type="match status" value="1"/>
</dbReference>
<dbReference type="Gene3D" id="2.80.10.50">
    <property type="match status" value="1"/>
</dbReference>
<sequence length="164" mass="18975">MSFDPRKPFSRVRILNNKSGLYLGLEGKEDNWSGDDTSLAIRQLDSSHPDLESPQVWSIIQYRPAGWIMLNQFSMKVACIRDRSTDNGATAIQYHTEGLSFQQWNFVQQDNQTWLIQNLHSNRFIGPQGRSVQENHYVIQWNDQSGDDTYQAWTFQEVVIPAPL</sequence>
<dbReference type="RefSeq" id="WP_377316939.1">
    <property type="nucleotide sequence ID" value="NZ_JBHUIY010000024.1"/>
</dbReference>
<accession>A0ABW5CD06</accession>
<evidence type="ECO:0000313" key="1">
    <source>
        <dbReference type="EMBL" id="MFD2234581.1"/>
    </source>
</evidence>
<dbReference type="Proteomes" id="UP001597296">
    <property type="component" value="Unassembled WGS sequence"/>
</dbReference>
<comment type="caution">
    <text evidence="1">The sequence shown here is derived from an EMBL/GenBank/DDBJ whole genome shotgun (WGS) entry which is preliminary data.</text>
</comment>
<dbReference type="EMBL" id="JBHUIY010000024">
    <property type="protein sequence ID" value="MFD2234581.1"/>
    <property type="molecule type" value="Genomic_DNA"/>
</dbReference>